<comment type="caution">
    <text evidence="2">The sequence shown here is derived from an EMBL/GenBank/DDBJ whole genome shotgun (WGS) entry which is preliminary data.</text>
</comment>
<dbReference type="GO" id="GO:0016477">
    <property type="term" value="P:cell migration"/>
    <property type="evidence" value="ECO:0007669"/>
    <property type="project" value="TreeGrafter"/>
</dbReference>
<dbReference type="InterPro" id="IPR019137">
    <property type="entry name" value="Nck-associated_protein-1"/>
</dbReference>
<dbReference type="AlphaFoldDB" id="A0AAW1Q0H5"/>
<dbReference type="PANTHER" id="PTHR12093:SF10">
    <property type="entry name" value="MEMBRANE-ASSOCIATED PROTEIN HEM"/>
    <property type="match status" value="1"/>
</dbReference>
<evidence type="ECO:0000313" key="3">
    <source>
        <dbReference type="Proteomes" id="UP001489004"/>
    </source>
</evidence>
<evidence type="ECO:0000313" key="2">
    <source>
        <dbReference type="EMBL" id="KAK9814453.1"/>
    </source>
</evidence>
<dbReference type="EMBL" id="JALJOR010000007">
    <property type="protein sequence ID" value="KAK9814453.1"/>
    <property type="molecule type" value="Genomic_DNA"/>
</dbReference>
<reference evidence="2 3" key="1">
    <citation type="journal article" date="2024" name="Nat. Commun.">
        <title>Phylogenomics reveals the evolutionary origins of lichenization in chlorophyte algae.</title>
        <authorList>
            <person name="Puginier C."/>
            <person name="Libourel C."/>
            <person name="Otte J."/>
            <person name="Skaloud P."/>
            <person name="Haon M."/>
            <person name="Grisel S."/>
            <person name="Petersen M."/>
            <person name="Berrin J.G."/>
            <person name="Delaux P.M."/>
            <person name="Dal Grande F."/>
            <person name="Keller J."/>
        </authorList>
    </citation>
    <scope>NUCLEOTIDE SEQUENCE [LARGE SCALE GENOMIC DNA]</scope>
    <source>
        <strain evidence="2 3">SAG 2043</strain>
    </source>
</reference>
<organism evidence="2 3">
    <name type="scientific">[Myrmecia] bisecta</name>
    <dbReference type="NCBI Taxonomy" id="41462"/>
    <lineage>
        <taxon>Eukaryota</taxon>
        <taxon>Viridiplantae</taxon>
        <taxon>Chlorophyta</taxon>
        <taxon>core chlorophytes</taxon>
        <taxon>Trebouxiophyceae</taxon>
        <taxon>Trebouxiales</taxon>
        <taxon>Trebouxiaceae</taxon>
        <taxon>Myrmecia</taxon>
    </lineage>
</organism>
<proteinExistence type="inferred from homology"/>
<sequence length="1139" mass="123888">MAIAGQEVDQLQQFLHASETLLDRVYHVCHGLSDTTQPVTSKFVSTHYEIKARLLAKFPEHPRGINVEKVDRLGSEVLWRQADVMANELTPLYCLLQDVAAFQERTVQFLISMGQTFAPFCMSYTPELLEGYMDLACAAIRLQLLARHMPSKLIIQLYTAVRGLATVQAGGEPDGDPPARLQMVHYVTAFDGVVQRLQSEFQPISSRIGQVLEATAFGALVVLGGLPALQDSRALEAATSDMPDAERQDLGEAARTWRDLTCMDKMRDWAFWGLLVCPGEMIRPGALEACKVLLEDTLRVPVYKEYCEWIHALYEQHVRPTILMHFNQVKKGMAWTDRRALVKSVKSLIEDASQVALGACMKEHWQRRVYACAQLHALVTAYSSHPERLPAHVQQVLAALAYARAELLWHFRHVGEVVPRGLFQSLLSSSQPLTPAGADESVPALLSAMQSAVSLLQQYRSAIQGHMVVCVRGMVITHIAPTLDQLAAAAASGCDKELPYIVEALRGIAAHFQALQLPSEGEAEEEAADLSLVRSIWEPLIASLFTAYAPVSAAELEEAAGNNGVLHRLASLMYLTNLIDGFHLSLQRSASLAELCFSSAKLRASMRNTLEGPAAAHALGYLYALSGFQANQLARQLAEELMQRITERIQALLEALHQGDLAALDAPLTPSAVSDALLAASRAAPALQRAASKLRLPTMQQALPPALLHPGQESVPAAQDSRASLATDLATLSGLVHALSHSPPIPITSSFAIVPVQLLTDSISEACKHLLSRLVFVDKEIQRPSLLEVQVRRFLALLQRLQPFASQDLAVSMREAFLGHAFSDLTVTSRTDSGSARVIAHIAEWYSKNVIQDARDWGVSVSLSRQTFTSRSAPGRPALDVALYASCAEVGALVRVFGVYGARELGRRMEHPLGEALAGLDAALLLHEPLLTRVMVDHQEQPSCYEAFCEAARQVADLDHVLDLLKLISRCCFFRQLVGEACGGQASQISPAVAYSLAGAALDADGHRGPHVCDIADLPRPSSSGIAVESGNADPALVRLLAGDGSPERLHRACADKVYLSPFTPLTDSMAQMLCFVRCASCALMAPGESLGPKLLALDDLVGHAGVDRELLESANMPFTRIRAAYQQACLHRQPGMAW</sequence>
<dbReference type="GO" id="GO:0030031">
    <property type="term" value="P:cell projection assembly"/>
    <property type="evidence" value="ECO:0007669"/>
    <property type="project" value="TreeGrafter"/>
</dbReference>
<dbReference type="GO" id="GO:0030866">
    <property type="term" value="P:cortical actin cytoskeleton organization"/>
    <property type="evidence" value="ECO:0007669"/>
    <property type="project" value="TreeGrafter"/>
</dbReference>
<gene>
    <name evidence="2" type="ORF">WJX72_006133</name>
</gene>
<dbReference type="Proteomes" id="UP001489004">
    <property type="component" value="Unassembled WGS sequence"/>
</dbReference>
<accession>A0AAW1Q0H5</accession>
<comment type="similarity">
    <text evidence="1">Belongs to the HEM-1/HEM-2 family.</text>
</comment>
<dbReference type="PANTHER" id="PTHR12093">
    <property type="entry name" value="NCK-ASSOCIATED PROTEIN 1"/>
    <property type="match status" value="1"/>
</dbReference>
<evidence type="ECO:0000256" key="1">
    <source>
        <dbReference type="ARBA" id="ARBA00037947"/>
    </source>
</evidence>
<name>A0AAW1Q0H5_9CHLO</name>
<protein>
    <submittedName>
        <fullName evidence="2">Uncharacterized protein</fullName>
    </submittedName>
</protein>
<dbReference type="GO" id="GO:0000902">
    <property type="term" value="P:cell morphogenesis"/>
    <property type="evidence" value="ECO:0007669"/>
    <property type="project" value="TreeGrafter"/>
</dbReference>
<dbReference type="Pfam" id="PF09735">
    <property type="entry name" value="Nckap1"/>
    <property type="match status" value="1"/>
</dbReference>
<dbReference type="GO" id="GO:0031209">
    <property type="term" value="C:SCAR complex"/>
    <property type="evidence" value="ECO:0007669"/>
    <property type="project" value="TreeGrafter"/>
</dbReference>
<keyword evidence="3" id="KW-1185">Reference proteome</keyword>